<dbReference type="PANTHER" id="PTHR31373:SF17">
    <property type="entry name" value="OS06G0652100 PROTEIN"/>
    <property type="match status" value="1"/>
</dbReference>
<evidence type="ECO:0000259" key="2">
    <source>
        <dbReference type="Pfam" id="PF25043"/>
    </source>
</evidence>
<gene>
    <name evidence="3" type="ORF">FH972_009358</name>
</gene>
<dbReference type="InterPro" id="IPR058580">
    <property type="entry name" value="DUF2828"/>
</dbReference>
<accession>A0A5N6R1Q6</accession>
<sequence length="534" mass="62534">MGRRGVNRASSEELGLSPFRLLGPPEVPSVNSYPDYTRDPIRDRINNLSKPKYDSTDVLQHFLELSWSHCPQTTLKLICLLRSTGLFSKQSREDFYTAAIWLHRYHSQTLAYNVGAFAKFGCLKDLLEILYRILNGLQVRHNQIMGRDKVRNERHKAKMIVQRQLLHIIRLKKMNSKEMQIRTRKQQKRLAAKIMKPEVLQESGVTHSRNEKRIMMAKKAIERYNHDPKYRYLHNQIANLFAKLLKADHEYLISGVARKLFPYDSCPEYRELDEAQYTYRILNRLQKEVLVPLRRALGLPEIYMSARVHLQNMPKISTKELYPHEILWLLGCQNSHEVADLQWKRMIDTYLSKGKFVNCISVVDSTLFCKGIDCTERFCLAFTLMTSELCASPWRGKVLTFSNNHAFVNIEGDDLASRISFLSSLPKGRKCPKFIQLLDKILETAIDLKLSQEYMIERIFVFDHWGNCFSGWVEIYEKMREKYERNGYMMPKFVHWRHHDLSSDVYFSVKGDLTEIRAPETSVKLEISLRTTGP</sequence>
<evidence type="ECO:0000313" key="4">
    <source>
        <dbReference type="Proteomes" id="UP000327013"/>
    </source>
</evidence>
<protein>
    <submittedName>
        <fullName evidence="3">Uncharacterized protein</fullName>
    </submittedName>
</protein>
<dbReference type="Proteomes" id="UP000327013">
    <property type="component" value="Chromosome 3"/>
</dbReference>
<proteinExistence type="predicted"/>
<feature type="domain" description="DUF2828" evidence="1">
    <location>
        <begin position="43"/>
        <end position="252"/>
    </location>
</feature>
<reference evidence="3 4" key="1">
    <citation type="submission" date="2019-06" db="EMBL/GenBank/DDBJ databases">
        <title>A chromosomal-level reference genome of Carpinus fangiana (Coryloideae, Betulaceae).</title>
        <authorList>
            <person name="Yang X."/>
            <person name="Wang Z."/>
            <person name="Zhang L."/>
            <person name="Hao G."/>
            <person name="Liu J."/>
            <person name="Yang Y."/>
        </authorList>
    </citation>
    <scope>NUCLEOTIDE SEQUENCE [LARGE SCALE GENOMIC DNA]</scope>
    <source>
        <strain evidence="3">Cfa_2016G</strain>
        <tissue evidence="3">Leaf</tissue>
    </source>
</reference>
<organism evidence="3 4">
    <name type="scientific">Carpinus fangiana</name>
    <dbReference type="NCBI Taxonomy" id="176857"/>
    <lineage>
        <taxon>Eukaryota</taxon>
        <taxon>Viridiplantae</taxon>
        <taxon>Streptophyta</taxon>
        <taxon>Embryophyta</taxon>
        <taxon>Tracheophyta</taxon>
        <taxon>Spermatophyta</taxon>
        <taxon>Magnoliopsida</taxon>
        <taxon>eudicotyledons</taxon>
        <taxon>Gunneridae</taxon>
        <taxon>Pentapetalae</taxon>
        <taxon>rosids</taxon>
        <taxon>fabids</taxon>
        <taxon>Fagales</taxon>
        <taxon>Betulaceae</taxon>
        <taxon>Carpinus</taxon>
    </lineage>
</organism>
<dbReference type="InterPro" id="IPR011205">
    <property type="entry name" value="UCP015417_vWA"/>
</dbReference>
<dbReference type="EMBL" id="CM017323">
    <property type="protein sequence ID" value="KAE8023686.1"/>
    <property type="molecule type" value="Genomic_DNA"/>
</dbReference>
<evidence type="ECO:0000259" key="1">
    <source>
        <dbReference type="Pfam" id="PF11443"/>
    </source>
</evidence>
<dbReference type="PIRSF" id="PIRSF015417">
    <property type="entry name" value="T31B5_30_vWA"/>
    <property type="match status" value="1"/>
</dbReference>
<dbReference type="Pfam" id="PF25043">
    <property type="entry name" value="DUF7788"/>
    <property type="match status" value="1"/>
</dbReference>
<evidence type="ECO:0000313" key="3">
    <source>
        <dbReference type="EMBL" id="KAE8023686.1"/>
    </source>
</evidence>
<feature type="domain" description="DUF7788" evidence="2">
    <location>
        <begin position="370"/>
        <end position="500"/>
    </location>
</feature>
<dbReference type="InterPro" id="IPR056690">
    <property type="entry name" value="DUF7788"/>
</dbReference>
<dbReference type="PANTHER" id="PTHR31373">
    <property type="entry name" value="OS06G0652100 PROTEIN"/>
    <property type="match status" value="1"/>
</dbReference>
<dbReference type="Pfam" id="PF11443">
    <property type="entry name" value="DUF2828"/>
    <property type="match status" value="1"/>
</dbReference>
<keyword evidence="4" id="KW-1185">Reference proteome</keyword>
<dbReference type="AlphaFoldDB" id="A0A5N6R1Q6"/>
<dbReference type="OrthoDB" id="1716605at2759"/>
<name>A0A5N6R1Q6_9ROSI</name>